<proteinExistence type="predicted"/>
<name>A0A7V8NX81_9BACT</name>
<evidence type="ECO:0000313" key="3">
    <source>
        <dbReference type="Proteomes" id="UP000567293"/>
    </source>
</evidence>
<accession>A0A7V8NX81</accession>
<dbReference type="EMBL" id="JACDQQ010002856">
    <property type="protein sequence ID" value="MBA0089148.1"/>
    <property type="molecule type" value="Genomic_DNA"/>
</dbReference>
<keyword evidence="3" id="KW-1185">Reference proteome</keyword>
<sequence length="106" mass="11230">MSRSEMYFRRQRRKQILVAILCGVIAFGTPLVGFTAQQYAMASLHPVFGTSMSSHSVCGILCQIIGGAIAWAVAKGLDWYYANSEVPMSSGFGCNGACGGGGGRPF</sequence>
<reference evidence="2" key="1">
    <citation type="submission" date="2020-06" db="EMBL/GenBank/DDBJ databases">
        <title>Legume-microbial interactions unlock mineral nutrients during tropical forest succession.</title>
        <authorList>
            <person name="Epihov D.Z."/>
        </authorList>
    </citation>
    <scope>NUCLEOTIDE SEQUENCE [LARGE SCALE GENOMIC DNA]</scope>
    <source>
        <strain evidence="2">Pan2503</strain>
    </source>
</reference>
<keyword evidence="1" id="KW-0812">Transmembrane</keyword>
<keyword evidence="1" id="KW-1133">Transmembrane helix</keyword>
<organism evidence="2 3">
    <name type="scientific">Candidatus Acidiferrum panamense</name>
    <dbReference type="NCBI Taxonomy" id="2741543"/>
    <lineage>
        <taxon>Bacteria</taxon>
        <taxon>Pseudomonadati</taxon>
        <taxon>Acidobacteriota</taxon>
        <taxon>Terriglobia</taxon>
        <taxon>Candidatus Acidiferrales</taxon>
        <taxon>Candidatus Acidiferrum</taxon>
    </lineage>
</organism>
<evidence type="ECO:0000313" key="2">
    <source>
        <dbReference type="EMBL" id="MBA0089148.1"/>
    </source>
</evidence>
<gene>
    <name evidence="2" type="ORF">HRJ53_29510</name>
</gene>
<comment type="caution">
    <text evidence="2">The sequence shown here is derived from an EMBL/GenBank/DDBJ whole genome shotgun (WGS) entry which is preliminary data.</text>
</comment>
<protein>
    <submittedName>
        <fullName evidence="2">Uncharacterized protein</fullName>
    </submittedName>
</protein>
<feature type="transmembrane region" description="Helical" evidence="1">
    <location>
        <begin position="52"/>
        <end position="74"/>
    </location>
</feature>
<keyword evidence="1" id="KW-0472">Membrane</keyword>
<evidence type="ECO:0000256" key="1">
    <source>
        <dbReference type="SAM" id="Phobius"/>
    </source>
</evidence>
<dbReference type="AlphaFoldDB" id="A0A7V8NX81"/>
<dbReference type="Proteomes" id="UP000567293">
    <property type="component" value="Unassembled WGS sequence"/>
</dbReference>